<name>A0AAW5BHX9_9FIRM</name>
<proteinExistence type="inferred from homology"/>
<dbReference type="CDD" id="cd13603">
    <property type="entry name" value="PBP2_TRAP_Siap_TeaA_like"/>
    <property type="match status" value="1"/>
</dbReference>
<dbReference type="PIRSF" id="PIRSF006470">
    <property type="entry name" value="DctB"/>
    <property type="match status" value="1"/>
</dbReference>
<dbReference type="Gene3D" id="3.40.190.170">
    <property type="entry name" value="Bacterial extracellular solute-binding protein, family 7"/>
    <property type="match status" value="1"/>
</dbReference>
<comment type="caution">
    <text evidence="6">The sequence shown here is derived from an EMBL/GenBank/DDBJ whole genome shotgun (WGS) entry which is preliminary data.</text>
</comment>
<dbReference type="Pfam" id="PF03480">
    <property type="entry name" value="DctP"/>
    <property type="match status" value="1"/>
</dbReference>
<reference evidence="6" key="1">
    <citation type="submission" date="2022-01" db="EMBL/GenBank/DDBJ databases">
        <title>Collection of gut derived symbiotic bacterial strains cultured from healthy donors.</title>
        <authorList>
            <person name="Lin H."/>
            <person name="Kohout C."/>
            <person name="Waligurski E."/>
            <person name="Pamer E.G."/>
        </authorList>
    </citation>
    <scope>NUCLEOTIDE SEQUENCE</scope>
    <source>
        <strain evidence="6">DFI.6.55</strain>
    </source>
</reference>
<gene>
    <name evidence="6" type="ORF">L0N08_00575</name>
</gene>
<dbReference type="EMBL" id="JAKNGE010000001">
    <property type="protein sequence ID" value="MCG4743901.1"/>
    <property type="molecule type" value="Genomic_DNA"/>
</dbReference>
<feature type="signal peptide" evidence="5">
    <location>
        <begin position="1"/>
        <end position="19"/>
    </location>
</feature>
<dbReference type="PANTHER" id="PTHR33376">
    <property type="match status" value="1"/>
</dbReference>
<dbReference type="GO" id="GO:0030288">
    <property type="term" value="C:outer membrane-bounded periplasmic space"/>
    <property type="evidence" value="ECO:0007669"/>
    <property type="project" value="InterPro"/>
</dbReference>
<evidence type="ECO:0000256" key="3">
    <source>
        <dbReference type="ARBA" id="ARBA00022729"/>
    </source>
</evidence>
<dbReference type="InterPro" id="IPR004682">
    <property type="entry name" value="TRAP_DctP"/>
</dbReference>
<evidence type="ECO:0000256" key="1">
    <source>
        <dbReference type="ARBA" id="ARBA00009023"/>
    </source>
</evidence>
<keyword evidence="2" id="KW-0813">Transport</keyword>
<comment type="similarity">
    <text evidence="1">Belongs to the bacterial solute-binding protein 7 family.</text>
</comment>
<dbReference type="PROSITE" id="PS51257">
    <property type="entry name" value="PROKAR_LIPOPROTEIN"/>
    <property type="match status" value="1"/>
</dbReference>
<feature type="compositionally biased region" description="Basic and acidic residues" evidence="4">
    <location>
        <begin position="38"/>
        <end position="50"/>
    </location>
</feature>
<accession>A0AAW5BHX9</accession>
<feature type="chain" id="PRO_5043980647" evidence="5">
    <location>
        <begin position="20"/>
        <end position="372"/>
    </location>
</feature>
<evidence type="ECO:0000313" key="7">
    <source>
        <dbReference type="Proteomes" id="UP001299608"/>
    </source>
</evidence>
<sequence>MKKTLFAITMAAFTAMSLAACGSGSGKTDTTAAAGTEAAKEAGDAKKEETGAPAAAASGDSIKLTWSEVNGEDYGATVGAKEFAKKIEELSGGQITVELYLNGTLGNEKESMQGIQMGTLDIFRGNASSLSNYGADKISLSGLPFLFKDMDQFQEMAVSSLGQELLASVDEADCGYVALGWLTEGPRHMFITENTYKKLGSPSEFSLDMMNGLKMRVPETDLMVNTMTALKASATPIAYSELYTSLQSGVVDGAENDVINYMANSYNEVAPYFIPDAHTFGCGVILMNKDRWNSMTEEQQGWMKEAAEAAGRTCYEYNQEKIQATFDSFEEKGVTKLEVADLDKWSEACESVYSSYDADSQAIIEKIRNAEY</sequence>
<dbReference type="GeneID" id="97204137"/>
<dbReference type="RefSeq" id="WP_227115818.1">
    <property type="nucleotide sequence ID" value="NZ_BAABZL010000001.1"/>
</dbReference>
<dbReference type="AlphaFoldDB" id="A0AAW5BHX9"/>
<dbReference type="InterPro" id="IPR038404">
    <property type="entry name" value="TRAP_DctP_sf"/>
</dbReference>
<dbReference type="Proteomes" id="UP001299608">
    <property type="component" value="Unassembled WGS sequence"/>
</dbReference>
<dbReference type="PANTHER" id="PTHR33376:SF7">
    <property type="entry name" value="C4-DICARBOXYLATE-BINDING PROTEIN DCTB"/>
    <property type="match status" value="1"/>
</dbReference>
<feature type="region of interest" description="Disordered" evidence="4">
    <location>
        <begin position="29"/>
        <end position="57"/>
    </location>
</feature>
<dbReference type="NCBIfam" id="NF037995">
    <property type="entry name" value="TRAP_S1"/>
    <property type="match status" value="1"/>
</dbReference>
<evidence type="ECO:0000256" key="5">
    <source>
        <dbReference type="SAM" id="SignalP"/>
    </source>
</evidence>
<evidence type="ECO:0000256" key="4">
    <source>
        <dbReference type="SAM" id="MobiDB-lite"/>
    </source>
</evidence>
<protein>
    <submittedName>
        <fullName evidence="6">TRAP transporter substrate-binding protein</fullName>
    </submittedName>
</protein>
<evidence type="ECO:0000256" key="2">
    <source>
        <dbReference type="ARBA" id="ARBA00022448"/>
    </source>
</evidence>
<dbReference type="GO" id="GO:0055085">
    <property type="term" value="P:transmembrane transport"/>
    <property type="evidence" value="ECO:0007669"/>
    <property type="project" value="InterPro"/>
</dbReference>
<keyword evidence="3 5" id="KW-0732">Signal</keyword>
<dbReference type="InterPro" id="IPR018389">
    <property type="entry name" value="DctP_fam"/>
</dbReference>
<evidence type="ECO:0000313" key="6">
    <source>
        <dbReference type="EMBL" id="MCG4743901.1"/>
    </source>
</evidence>
<organism evidence="6 7">
    <name type="scientific">Enterocloster aldenensis</name>
    <dbReference type="NCBI Taxonomy" id="358742"/>
    <lineage>
        <taxon>Bacteria</taxon>
        <taxon>Bacillati</taxon>
        <taxon>Bacillota</taxon>
        <taxon>Clostridia</taxon>
        <taxon>Lachnospirales</taxon>
        <taxon>Lachnospiraceae</taxon>
        <taxon>Enterocloster</taxon>
    </lineage>
</organism>